<evidence type="ECO:0000256" key="2">
    <source>
        <dbReference type="ARBA" id="ARBA00024438"/>
    </source>
</evidence>
<evidence type="ECO:0000313" key="6">
    <source>
        <dbReference type="EMBL" id="MFD2412254.1"/>
    </source>
</evidence>
<dbReference type="Gene3D" id="1.10.10.1320">
    <property type="entry name" value="Anti-sigma factor, zinc-finger domain"/>
    <property type="match status" value="1"/>
</dbReference>
<keyword evidence="4" id="KW-0472">Membrane</keyword>
<feature type="compositionally biased region" description="Polar residues" evidence="3">
    <location>
        <begin position="166"/>
        <end position="194"/>
    </location>
</feature>
<reference evidence="7" key="1">
    <citation type="journal article" date="2019" name="Int. J. Syst. Evol. Microbiol.">
        <title>The Global Catalogue of Microorganisms (GCM) 10K type strain sequencing project: providing services to taxonomists for standard genome sequencing and annotation.</title>
        <authorList>
            <consortium name="The Broad Institute Genomics Platform"/>
            <consortium name="The Broad Institute Genome Sequencing Center for Infectious Disease"/>
            <person name="Wu L."/>
            <person name="Ma J."/>
        </authorList>
    </citation>
    <scope>NUCLEOTIDE SEQUENCE [LARGE SCALE GENOMIC DNA]</scope>
    <source>
        <strain evidence="7">CCM 8725</strain>
    </source>
</reference>
<evidence type="ECO:0000313" key="7">
    <source>
        <dbReference type="Proteomes" id="UP001597448"/>
    </source>
</evidence>
<gene>
    <name evidence="6" type="ORF">ACFSX3_20375</name>
</gene>
<sequence length="421" mass="43393">MKCAEVMEWMHRYLDHDLSQEEMLEMFRHIDDCPSCAEVLDRLTLLSQQLEQLPDVKPPFSLVDSILPQLELLDRGVPEEPAVMEPEDPKIIPFTRASTRGKKSKGASLASRTGIGAAAAAVILLIAVFNMPKSLPGADVDMSSQLMSGGAANSSLSTESSADSADTPQADGQNNSGSSSDLNKMDQATPSESADVNLKSAPPAPSEGADQSAAAGGGMASDKEPAVSEAPISKRTATAPPADRPKSTKKADSRSVDSNSMKSSAPTQENAADDRAAAGDVRMAPTPSPAESGAMSLMVAESSWTSPDGQHTAELAGQEVVIYSSPAESAGERTALTSLPIEGTWVSGVWSEDGTQFTYVSQLEDGTQATNVYTVPAEAATPAPSASPAPAASPAPTVSPAASPSSIPSPAISPDAATSVK</sequence>
<feature type="compositionally biased region" description="Polar residues" evidence="3">
    <location>
        <begin position="256"/>
        <end position="270"/>
    </location>
</feature>
<feature type="compositionally biased region" description="Low complexity" evidence="3">
    <location>
        <begin position="394"/>
        <end position="421"/>
    </location>
</feature>
<comment type="caution">
    <text evidence="6">The sequence shown here is derived from an EMBL/GenBank/DDBJ whole genome shotgun (WGS) entry which is preliminary data.</text>
</comment>
<feature type="region of interest" description="Disordered" evidence="3">
    <location>
        <begin position="379"/>
        <end position="421"/>
    </location>
</feature>
<name>A0ABW5FBB1_9BACL</name>
<feature type="transmembrane region" description="Helical" evidence="4">
    <location>
        <begin position="109"/>
        <end position="129"/>
    </location>
</feature>
<dbReference type="EMBL" id="JBHUKY010000033">
    <property type="protein sequence ID" value="MFD2412254.1"/>
    <property type="molecule type" value="Genomic_DNA"/>
</dbReference>
<proteinExistence type="inferred from homology"/>
<keyword evidence="4" id="KW-0812">Transmembrane</keyword>
<feature type="compositionally biased region" description="Low complexity" evidence="3">
    <location>
        <begin position="151"/>
        <end position="165"/>
    </location>
</feature>
<dbReference type="InterPro" id="IPR027383">
    <property type="entry name" value="Znf_put"/>
</dbReference>
<comment type="similarity">
    <text evidence="1">Belongs to the zinc-associated anti-sigma factor (ZAS) superfamily. Anti-sigma-W factor family.</text>
</comment>
<dbReference type="Pfam" id="PF13490">
    <property type="entry name" value="zf-HC2"/>
    <property type="match status" value="1"/>
</dbReference>
<evidence type="ECO:0000256" key="3">
    <source>
        <dbReference type="SAM" id="MobiDB-lite"/>
    </source>
</evidence>
<keyword evidence="4" id="KW-1133">Transmembrane helix</keyword>
<evidence type="ECO:0000256" key="4">
    <source>
        <dbReference type="SAM" id="Phobius"/>
    </source>
</evidence>
<dbReference type="RefSeq" id="WP_209987709.1">
    <property type="nucleotide sequence ID" value="NZ_JBHSVQ010000001.1"/>
</dbReference>
<keyword evidence="7" id="KW-1185">Reference proteome</keyword>
<dbReference type="InterPro" id="IPR041916">
    <property type="entry name" value="Anti_sigma_zinc_sf"/>
</dbReference>
<organism evidence="6 7">
    <name type="scientific">Paenibacillus rhizoplanae</name>
    <dbReference type="NCBI Taxonomy" id="1917181"/>
    <lineage>
        <taxon>Bacteria</taxon>
        <taxon>Bacillati</taxon>
        <taxon>Bacillota</taxon>
        <taxon>Bacilli</taxon>
        <taxon>Bacillales</taxon>
        <taxon>Paenibacillaceae</taxon>
        <taxon>Paenibacillus</taxon>
    </lineage>
</organism>
<dbReference type="Proteomes" id="UP001597448">
    <property type="component" value="Unassembled WGS sequence"/>
</dbReference>
<protein>
    <recommendedName>
        <fullName evidence="2">Anti-sigma-W factor RsiW</fullName>
    </recommendedName>
</protein>
<feature type="compositionally biased region" description="Basic and acidic residues" evidence="3">
    <location>
        <begin position="243"/>
        <end position="255"/>
    </location>
</feature>
<feature type="region of interest" description="Disordered" evidence="3">
    <location>
        <begin position="147"/>
        <end position="313"/>
    </location>
</feature>
<dbReference type="Gene3D" id="2.120.10.30">
    <property type="entry name" value="TolB, C-terminal domain"/>
    <property type="match status" value="1"/>
</dbReference>
<evidence type="ECO:0000256" key="1">
    <source>
        <dbReference type="ARBA" id="ARBA00024353"/>
    </source>
</evidence>
<accession>A0ABW5FBB1</accession>
<feature type="domain" description="Putative zinc-finger" evidence="5">
    <location>
        <begin position="3"/>
        <end position="37"/>
    </location>
</feature>
<evidence type="ECO:0000259" key="5">
    <source>
        <dbReference type="Pfam" id="PF13490"/>
    </source>
</evidence>
<dbReference type="InterPro" id="IPR011042">
    <property type="entry name" value="6-blade_b-propeller_TolB-like"/>
</dbReference>